<dbReference type="GeneID" id="87926346"/>
<dbReference type="Proteomes" id="UP001326199">
    <property type="component" value="Unassembled WGS sequence"/>
</dbReference>
<dbReference type="EMBL" id="JAFFHB010000007">
    <property type="protein sequence ID" value="KAK4664234.1"/>
    <property type="molecule type" value="Genomic_DNA"/>
</dbReference>
<evidence type="ECO:0000313" key="3">
    <source>
        <dbReference type="Proteomes" id="UP001326199"/>
    </source>
</evidence>
<organism evidence="2 3">
    <name type="scientific">Podospora pseudopauciseta</name>
    <dbReference type="NCBI Taxonomy" id="2093780"/>
    <lineage>
        <taxon>Eukaryota</taxon>
        <taxon>Fungi</taxon>
        <taxon>Dikarya</taxon>
        <taxon>Ascomycota</taxon>
        <taxon>Pezizomycotina</taxon>
        <taxon>Sordariomycetes</taxon>
        <taxon>Sordariomycetidae</taxon>
        <taxon>Sordariales</taxon>
        <taxon>Podosporaceae</taxon>
        <taxon>Podospora</taxon>
    </lineage>
</organism>
<comment type="caution">
    <text evidence="2">The sequence shown here is derived from an EMBL/GenBank/DDBJ whole genome shotgun (WGS) entry which is preliminary data.</text>
</comment>
<keyword evidence="3" id="KW-1185">Reference proteome</keyword>
<name>A0ABR0H8B4_9PEZI</name>
<gene>
    <name evidence="2" type="ORF">QC763_0083880</name>
</gene>
<reference evidence="2 3" key="1">
    <citation type="journal article" date="2023" name="bioRxiv">
        <title>High-quality genome assemblies of four members of thePodospora anserinaspecies complex.</title>
        <authorList>
            <person name="Ament-Velasquez S.L."/>
            <person name="Vogan A.A."/>
            <person name="Wallerman O."/>
            <person name="Hartmann F."/>
            <person name="Gautier V."/>
            <person name="Silar P."/>
            <person name="Giraud T."/>
            <person name="Johannesson H."/>
        </authorList>
    </citation>
    <scope>NUCLEOTIDE SEQUENCE [LARGE SCALE GENOMIC DNA]</scope>
    <source>
        <strain evidence="2 3">CBS 411.78</strain>
    </source>
</reference>
<evidence type="ECO:0000256" key="1">
    <source>
        <dbReference type="SAM" id="MobiDB-lite"/>
    </source>
</evidence>
<proteinExistence type="predicted"/>
<evidence type="ECO:0000313" key="2">
    <source>
        <dbReference type="EMBL" id="KAK4664234.1"/>
    </source>
</evidence>
<accession>A0ABR0H8B4</accession>
<feature type="region of interest" description="Disordered" evidence="1">
    <location>
        <begin position="239"/>
        <end position="261"/>
    </location>
</feature>
<feature type="compositionally biased region" description="Acidic residues" evidence="1">
    <location>
        <begin position="242"/>
        <end position="252"/>
    </location>
</feature>
<dbReference type="RefSeq" id="XP_062764200.1">
    <property type="nucleotide sequence ID" value="XM_062906164.1"/>
</dbReference>
<sequence length="474" mass="51049">MTEKVITDASSFLGQGCEMLDKIEEDITAYKGALELKTTKELVGYDAHGCKAKKGKTCGKPIVCPISAGFKDKCIWRGSGGDCNGQCREGEIKIAGSSWGGSPGESGTNRCSRGAASTARPTRKKVAYATDIHEKCWKHDESLKKRNGSITLPSSLHKRWGRTVGNDYCCPKNKPVPYKKCHWVGSKDCAVPNCERHEIFLATNDYGDADYYPCNLNEESLNPVAECNSEICSVLDGGGCSDPDEGETDDGADYPNRDGPSRDTLVVASRAIAAGSSAVRGQTWYAYGPEPLNDSDDEVDGTLSDHTGVGLEARVPSSFGVRRSMTVVVKTLAGSSAAGIKGAGNLIMKSMKYRTGPRTFEGPGSETLKLKAGFGMAKDVCDGTVAQWWKQDSLPALAGKLRYDAEHLLDFSIMPAWARTGLSSGELNPQVLLDVWHKAYPENIHLAELGAIVTDVKGWTPPVTPNDRMFTIMG</sequence>
<protein>
    <submittedName>
        <fullName evidence="2">Uncharacterized protein</fullName>
    </submittedName>
</protein>